<feature type="signal peptide" evidence="2">
    <location>
        <begin position="1"/>
        <end position="32"/>
    </location>
</feature>
<evidence type="ECO:0000313" key="4">
    <source>
        <dbReference type="Proteomes" id="UP000297453"/>
    </source>
</evidence>
<dbReference type="EMBL" id="RQEP01000018">
    <property type="protein sequence ID" value="TGK00781.1"/>
    <property type="molecule type" value="Genomic_DNA"/>
</dbReference>
<name>A0A4R9FQD6_9LEPT</name>
<evidence type="ECO:0000256" key="1">
    <source>
        <dbReference type="SAM" id="MobiDB-lite"/>
    </source>
</evidence>
<dbReference type="RefSeq" id="WP_135588611.1">
    <property type="nucleotide sequence ID" value="NZ_RQEP01000018.1"/>
</dbReference>
<keyword evidence="4" id="KW-1185">Reference proteome</keyword>
<evidence type="ECO:0000256" key="2">
    <source>
        <dbReference type="SAM" id="SignalP"/>
    </source>
</evidence>
<accession>A0A4R9FQD6</accession>
<feature type="region of interest" description="Disordered" evidence="1">
    <location>
        <begin position="724"/>
        <end position="747"/>
    </location>
</feature>
<dbReference type="Proteomes" id="UP000297453">
    <property type="component" value="Unassembled WGS sequence"/>
</dbReference>
<proteinExistence type="predicted"/>
<dbReference type="NCBIfam" id="NF047486">
    <property type="entry name" value="LA_1737_Cterm"/>
    <property type="match status" value="1"/>
</dbReference>
<reference evidence="3" key="1">
    <citation type="journal article" date="2019" name="PLoS Negl. Trop. Dis.">
        <title>Revisiting the worldwide diversity of Leptospira species in the environment.</title>
        <authorList>
            <person name="Vincent A.T."/>
            <person name="Schiettekatte O."/>
            <person name="Bourhy P."/>
            <person name="Veyrier F.J."/>
            <person name="Picardeau M."/>
        </authorList>
    </citation>
    <scope>NUCLEOTIDE SEQUENCE [LARGE SCALE GENOMIC DNA]</scope>
    <source>
        <strain evidence="3">SSS9</strain>
    </source>
</reference>
<protein>
    <submittedName>
        <fullName evidence="3">Uncharacterized protein</fullName>
    </submittedName>
</protein>
<sequence>MSRRSYKSYFSRRALLCSCIGLSLFFAEPAFSQSTDYFSELTSERKPILGSDKEDKYIFRFPPFAKVESWGPHFSVDALVLFSYTNYPRFKEVDFFPLFNYLWAKENSSYRSYFFPLYYSDRIETSKGISGSNFSLLHYNKFETAPNYSSELWRFPSFLPLAGSEVKKDGDKVSVFRYALPLLFFRNKTPEEERTHLVIFHWGKDKDSSFGAVLPLFYWGSGADRSHFTLFPLVYYDSVNSGKEGSFLTPLFGRTWKDSTVGENSDSDRFSYILPFFRSSFVRNGETLNSQTYVPILFNRKYGKDFGTKTSFLLFSGWSSGEKGDYTGSYVFPFLFHEKGKYFHLVPMYFNFGTEKFGLLPIPFYSENNATQARFYILNSYYSKNWKSETRFVFFPFLYYKSDDYFSFLPFLVKGNRKGDEYTFIPPLLTYLDQETTWIFNTYVKKDKASGQYSNVTVFPFWFYSNDGKNKSHTLFPIYQVNQSENSSEIITPLYYKKETPKEYYSLVGPVETYESDAESRLRIYPLFFSAKTKDDSFWNVMGLAGRGFDQNGDPKYTYAFPFYFYKKNSYRLAIPFFFRLGYDEDHYTHFGIFHYWNRSPEKDNTWIWPLLWFSNVDKVRKEDFSVWFPLYWNWNTPRSKGDIMIPFYLNYEEADKSLQLVLAYSSSKTLGAFNGSGALGVGATEKDYYLDTDLSLFYNLFSLSTRTSVDKQSLQFWKEKHPQEAIAQPESKPASPPEETEKEGINKYNRLTRDKVRSFWGISALFGIFSYEEGDDRRHFRLLPLSWFSWSKKTEDKVYAAPFFFSSKIGDESYFVIFPFYGRQDQAQNFQESYLLFGFLRGKKGETRDYSVLWPLTRFYYSPESWGIRIFPLFAHDQSKDVSRTISPLYYRKRISEGDTMSRSFHTILLPLYHSGSDLVYSKDAVYEESYDTLLPFYWRSGSRTQLGSSEKRETTTYTLLSKYSNSKEANGTTFTSFFSPLYFFQTHKFGNQSDAEATKIDFLLIPGMYWERNQTESIFFLLGFYRESTPTSTETSFLGLITSSESKEKEKTESSFRIAPFYSNTESLNSNGTKSKTVWGIPFYYDRTESSAGNWGSNSINPFGVFNSYGSKDTRSESSFWFLPIPFLYTESNVYSSGITDQEVSFLKLINYKKTEDLKSAKSSKTEVSALFLFSTRSESYEDQKGKNDEFESYLFPLYWFNREIRADSKRTHLNFLIFFDYAKDASKKESRLILGPYYNVSSANSENYGLLPLGIFSQDQESKFWFLLGAYGYKEKGTDRWGFAGIFDTNYEEAWKRRNLNFFLGLIHTELEEQRTRVAILGGILGGYESRPNYSDTNLLWLRWRSSPDDTLANFLPVYYYHSDSAGTSTLVPPVLGYFSSEKDGRFDMLGLGLLYYRNQKISQEEDLMLVGPGLFYYRQYPNTNGLNAMGILALPGLGGLLWDWEYETRTKYSRYSILNFLYTRTVTKEGSEFSRIFGFKL</sequence>
<dbReference type="OrthoDB" id="341491at2"/>
<keyword evidence="2" id="KW-0732">Signal</keyword>
<organism evidence="3 4">
    <name type="scientific">Leptospira semungkisensis</name>
    <dbReference type="NCBI Taxonomy" id="2484985"/>
    <lineage>
        <taxon>Bacteria</taxon>
        <taxon>Pseudomonadati</taxon>
        <taxon>Spirochaetota</taxon>
        <taxon>Spirochaetia</taxon>
        <taxon>Leptospirales</taxon>
        <taxon>Leptospiraceae</taxon>
        <taxon>Leptospira</taxon>
    </lineage>
</organism>
<comment type="caution">
    <text evidence="3">The sequence shown here is derived from an EMBL/GenBank/DDBJ whole genome shotgun (WGS) entry which is preliminary data.</text>
</comment>
<feature type="chain" id="PRO_5020295681" evidence="2">
    <location>
        <begin position="33"/>
        <end position="1485"/>
    </location>
</feature>
<evidence type="ECO:0000313" key="3">
    <source>
        <dbReference type="EMBL" id="TGK00781.1"/>
    </source>
</evidence>
<gene>
    <name evidence="3" type="ORF">EHO59_12665</name>
</gene>